<accession>A0A437MPQ8</accession>
<sequence length="244" mass="26319">MPDQHRDFFASLPLLWVALPDANGAPLATVLSGEPGFIDSPDPQRLTIAALPAAPLVARRGAPIGLLGLEHHTRRRNRANGHVESIGPLGFSVRVEESFGNCPRFITPREALPVARQRETQALAALDADARALIGTADTAFIATSGAATGGMDMSHRGGPPGFMALEGETVTIPDFPGNRFFNTLGNLLLEPRAALLLPDFTQGRALLLQGRAETRWEGERAVQFHTEHAWWQEGVLPFTWAPA</sequence>
<dbReference type="PANTHER" id="PTHR42815">
    <property type="entry name" value="FAD-BINDING, PUTATIVE (AFU_ORTHOLOGUE AFUA_6G07600)-RELATED"/>
    <property type="match status" value="1"/>
</dbReference>
<proteinExistence type="predicted"/>
<dbReference type="Gene3D" id="2.30.110.10">
    <property type="entry name" value="Electron Transport, Fmn-binding Protein, Chain A"/>
    <property type="match status" value="1"/>
</dbReference>
<keyword evidence="2" id="KW-1185">Reference proteome</keyword>
<protein>
    <submittedName>
        <fullName evidence="1">Uncharacterized protein</fullName>
    </submittedName>
</protein>
<name>A0A437MPQ8_9PROT</name>
<comment type="caution">
    <text evidence="1">The sequence shown here is derived from an EMBL/GenBank/DDBJ whole genome shotgun (WGS) entry which is preliminary data.</text>
</comment>
<dbReference type="AlphaFoldDB" id="A0A437MPQ8"/>
<dbReference type="PANTHER" id="PTHR42815:SF2">
    <property type="entry name" value="FAD-BINDING, PUTATIVE (AFU_ORTHOLOGUE AFUA_6G07600)-RELATED"/>
    <property type="match status" value="1"/>
</dbReference>
<reference evidence="1 2" key="1">
    <citation type="submission" date="2019-01" db="EMBL/GenBank/DDBJ databases">
        <authorList>
            <person name="Chen W.-M."/>
        </authorList>
    </citation>
    <scope>NUCLEOTIDE SEQUENCE [LARGE SCALE GENOMIC DNA]</scope>
    <source>
        <strain evidence="1 2">CCP-6</strain>
    </source>
</reference>
<evidence type="ECO:0000313" key="1">
    <source>
        <dbReference type="EMBL" id="RVT99626.1"/>
    </source>
</evidence>
<evidence type="ECO:0000313" key="2">
    <source>
        <dbReference type="Proteomes" id="UP000282957"/>
    </source>
</evidence>
<dbReference type="SUPFAM" id="SSF50475">
    <property type="entry name" value="FMN-binding split barrel"/>
    <property type="match status" value="1"/>
</dbReference>
<gene>
    <name evidence="1" type="ORF">EOD42_00240</name>
</gene>
<organism evidence="1 2">
    <name type="scientific">Rhodovarius crocodyli</name>
    <dbReference type="NCBI Taxonomy" id="1979269"/>
    <lineage>
        <taxon>Bacteria</taxon>
        <taxon>Pseudomonadati</taxon>
        <taxon>Pseudomonadota</taxon>
        <taxon>Alphaproteobacteria</taxon>
        <taxon>Acetobacterales</taxon>
        <taxon>Roseomonadaceae</taxon>
        <taxon>Rhodovarius</taxon>
    </lineage>
</organism>
<dbReference type="InterPro" id="IPR012349">
    <property type="entry name" value="Split_barrel_FMN-bd"/>
</dbReference>
<dbReference type="EMBL" id="SACL01000001">
    <property type="protein sequence ID" value="RVT99626.1"/>
    <property type="molecule type" value="Genomic_DNA"/>
</dbReference>
<dbReference type="Proteomes" id="UP000282957">
    <property type="component" value="Unassembled WGS sequence"/>
</dbReference>
<dbReference type="OrthoDB" id="9786134at2"/>